<comment type="caution">
    <text evidence="1">The sequence shown here is derived from an EMBL/GenBank/DDBJ whole genome shotgun (WGS) entry which is preliminary data.</text>
</comment>
<accession>A0A9W6YAQ8</accession>
<gene>
    <name evidence="1" type="ORF">Pfra01_002478900</name>
</gene>
<sequence length="132" mass="15016">MEYKISTKDWIYLVPLVQSSLNHSAVSSLGNKAPTELFTGLPCPSPLAEFYDASKKKMVRLPATSAAIFKYLDVLRASLQAIHQPTRDQHLKLRLLNKKRERGENTVNFDVGDYVLRSRVDEKQGNKLLVTW</sequence>
<name>A0A9W6YAQ8_9STRA</name>
<keyword evidence="2" id="KW-1185">Reference proteome</keyword>
<proteinExistence type="predicted"/>
<reference evidence="1" key="1">
    <citation type="submission" date="2023-04" db="EMBL/GenBank/DDBJ databases">
        <title>Phytophthora fragariaefolia NBRC 109709.</title>
        <authorList>
            <person name="Ichikawa N."/>
            <person name="Sato H."/>
            <person name="Tonouchi N."/>
        </authorList>
    </citation>
    <scope>NUCLEOTIDE SEQUENCE</scope>
    <source>
        <strain evidence="1">NBRC 109709</strain>
    </source>
</reference>
<organism evidence="1 2">
    <name type="scientific">Phytophthora fragariaefolia</name>
    <dbReference type="NCBI Taxonomy" id="1490495"/>
    <lineage>
        <taxon>Eukaryota</taxon>
        <taxon>Sar</taxon>
        <taxon>Stramenopiles</taxon>
        <taxon>Oomycota</taxon>
        <taxon>Peronosporomycetes</taxon>
        <taxon>Peronosporales</taxon>
        <taxon>Peronosporaceae</taxon>
        <taxon>Phytophthora</taxon>
    </lineage>
</organism>
<evidence type="ECO:0000313" key="1">
    <source>
        <dbReference type="EMBL" id="GMF57856.1"/>
    </source>
</evidence>
<dbReference type="OrthoDB" id="114348at2759"/>
<dbReference type="EMBL" id="BSXT01004430">
    <property type="protein sequence ID" value="GMF57856.1"/>
    <property type="molecule type" value="Genomic_DNA"/>
</dbReference>
<dbReference type="Proteomes" id="UP001165121">
    <property type="component" value="Unassembled WGS sequence"/>
</dbReference>
<dbReference type="AlphaFoldDB" id="A0A9W6YAQ8"/>
<evidence type="ECO:0000313" key="2">
    <source>
        <dbReference type="Proteomes" id="UP001165121"/>
    </source>
</evidence>
<protein>
    <submittedName>
        <fullName evidence="1">Unnamed protein product</fullName>
    </submittedName>
</protein>